<dbReference type="InterPro" id="IPR043502">
    <property type="entry name" value="DNA/RNA_pol_sf"/>
</dbReference>
<dbReference type="Pfam" id="PF08284">
    <property type="entry name" value="RVP_2"/>
    <property type="match status" value="1"/>
</dbReference>
<accession>A0A6V7Q3C9</accession>
<dbReference type="PANTHER" id="PTHR15503">
    <property type="entry name" value="LDOC1 RELATED"/>
    <property type="match status" value="1"/>
</dbReference>
<reference evidence="1" key="1">
    <citation type="submission" date="2020-07" db="EMBL/GenBank/DDBJ databases">
        <authorList>
            <person name="Lin J."/>
        </authorList>
    </citation>
    <scope>NUCLEOTIDE SEQUENCE</scope>
</reference>
<evidence type="ECO:0000313" key="1">
    <source>
        <dbReference type="EMBL" id="CAD1837602.1"/>
    </source>
</evidence>
<dbReference type="InterPro" id="IPR021109">
    <property type="entry name" value="Peptidase_aspartic_dom_sf"/>
</dbReference>
<dbReference type="PANTHER" id="PTHR15503:SF45">
    <property type="entry name" value="RNA-DIRECTED DNA POLYMERASE HOMOLOG"/>
    <property type="match status" value="1"/>
</dbReference>
<dbReference type="AlphaFoldDB" id="A0A6V7Q3C9"/>
<sequence>MDMRDFDVILGMDWLLSHFATLNCREKRVEFNIPGEANFAFLGNGAYTPPPIISSLQATRLLRSGCAGFVALVKDLNLITPRLEDIPVVNKFSDVFPEDLPGLPPDREIEFRVDLAPGTNPISKTPYRMSPVELKELQMQLQELLDKGFIRPSVSS</sequence>
<dbReference type="Gene3D" id="2.40.70.10">
    <property type="entry name" value="Acid Proteases"/>
    <property type="match status" value="1"/>
</dbReference>
<dbReference type="InterPro" id="IPR032567">
    <property type="entry name" value="RTL1-rel"/>
</dbReference>
<dbReference type="Gene3D" id="3.10.10.10">
    <property type="entry name" value="HIV Type 1 Reverse Transcriptase, subunit A, domain 1"/>
    <property type="match status" value="1"/>
</dbReference>
<name>A0A6V7Q3C9_ANACO</name>
<evidence type="ECO:0008006" key="2">
    <source>
        <dbReference type="Google" id="ProtNLM"/>
    </source>
</evidence>
<organism evidence="1">
    <name type="scientific">Ananas comosus var. bracteatus</name>
    <name type="common">red pineapple</name>
    <dbReference type="NCBI Taxonomy" id="296719"/>
    <lineage>
        <taxon>Eukaryota</taxon>
        <taxon>Viridiplantae</taxon>
        <taxon>Streptophyta</taxon>
        <taxon>Embryophyta</taxon>
        <taxon>Tracheophyta</taxon>
        <taxon>Spermatophyta</taxon>
        <taxon>Magnoliopsida</taxon>
        <taxon>Liliopsida</taxon>
        <taxon>Poales</taxon>
        <taxon>Bromeliaceae</taxon>
        <taxon>Bromelioideae</taxon>
        <taxon>Ananas</taxon>
    </lineage>
</organism>
<gene>
    <name evidence="1" type="ORF">CB5_LOCUS20813</name>
</gene>
<protein>
    <recommendedName>
        <fullName evidence="2">Reverse transcriptase domain-containing protein</fullName>
    </recommendedName>
</protein>
<dbReference type="SUPFAM" id="SSF56672">
    <property type="entry name" value="DNA/RNA polymerases"/>
    <property type="match status" value="1"/>
</dbReference>
<proteinExistence type="predicted"/>
<dbReference type="EMBL" id="LR862132">
    <property type="protein sequence ID" value="CAD1837602.1"/>
    <property type="molecule type" value="Genomic_DNA"/>
</dbReference>